<dbReference type="PANTHER" id="PTHR24305:SF166">
    <property type="entry name" value="CYTOCHROME P450 12A4, MITOCHONDRIAL-RELATED"/>
    <property type="match status" value="1"/>
</dbReference>
<comment type="caution">
    <text evidence="5">The sequence shown here is derived from an EMBL/GenBank/DDBJ whole genome shotgun (WGS) entry which is preliminary data.</text>
</comment>
<feature type="region of interest" description="Disordered" evidence="4">
    <location>
        <begin position="52"/>
        <end position="71"/>
    </location>
</feature>
<protein>
    <submittedName>
        <fullName evidence="5">Cytochrome P450</fullName>
    </submittedName>
</protein>
<organism evidence="5 6">
    <name type="scientific">Nocardioides oleivorans</name>
    <dbReference type="NCBI Taxonomy" id="273676"/>
    <lineage>
        <taxon>Bacteria</taxon>
        <taxon>Bacillati</taxon>
        <taxon>Actinomycetota</taxon>
        <taxon>Actinomycetes</taxon>
        <taxon>Propionibacteriales</taxon>
        <taxon>Nocardioidaceae</taxon>
        <taxon>Nocardioides</taxon>
    </lineage>
</organism>
<dbReference type="CDD" id="cd00302">
    <property type="entry name" value="cytochrome_P450"/>
    <property type="match status" value="1"/>
</dbReference>
<dbReference type="Proteomes" id="UP000294071">
    <property type="component" value="Unassembled WGS sequence"/>
</dbReference>
<name>A0A4Q2S2G4_9ACTN</name>
<dbReference type="EMBL" id="SDWT01000001">
    <property type="protein sequence ID" value="RYB94554.1"/>
    <property type="molecule type" value="Genomic_DNA"/>
</dbReference>
<dbReference type="InterPro" id="IPR036396">
    <property type="entry name" value="Cyt_P450_sf"/>
</dbReference>
<keyword evidence="3" id="KW-0349">Heme</keyword>
<keyword evidence="6" id="KW-1185">Reference proteome</keyword>
<dbReference type="AlphaFoldDB" id="A0A4Q2S2G4"/>
<dbReference type="InterPro" id="IPR017972">
    <property type="entry name" value="Cyt_P450_CS"/>
</dbReference>
<evidence type="ECO:0000256" key="2">
    <source>
        <dbReference type="ARBA" id="ARBA00010617"/>
    </source>
</evidence>
<evidence type="ECO:0000313" key="6">
    <source>
        <dbReference type="Proteomes" id="UP000294071"/>
    </source>
</evidence>
<evidence type="ECO:0000256" key="4">
    <source>
        <dbReference type="SAM" id="MobiDB-lite"/>
    </source>
</evidence>
<dbReference type="PRINTS" id="PR00359">
    <property type="entry name" value="BP450"/>
</dbReference>
<dbReference type="Gene3D" id="1.10.630.10">
    <property type="entry name" value="Cytochrome P450"/>
    <property type="match status" value="2"/>
</dbReference>
<comment type="similarity">
    <text evidence="2 3">Belongs to the cytochrome P450 family.</text>
</comment>
<dbReference type="OrthoDB" id="502624at2"/>
<sequence length="368" mass="39190">MMHLDSVESAGGRLGAVLSAPRSGLVRIGPGGPWLATTPELVRQVLTTPSHFDFPGDVSRSGDLSGSTADTRSGHTVFAPVTPAQVARGSEVFAREWAAALDDHDRTHPRSPYDAMVLLRRPVARSTTAAVLPSIEPSRRDRIGDLVLAWIDALGPVISARRPPGRWSRKRRTEEAARTALEDALEAVPDRDQSAGELAALLAAGIQVPIAAGAFLLAWLGSTGSGDVDPTHAVWETLRLTPPTWITVRVATQDVEVGGQSVRAGAMVFVSPLLLGRRADLVPGDDPSLFLPARWSVDGRRPGAWLPFGAGPHACPGRNLGMAQLVHLAQWGTAHEIELSQRATIDQSRGIAPSPCRFTVAPRREPSA</sequence>
<dbReference type="InterPro" id="IPR002397">
    <property type="entry name" value="Cyt_P450_B"/>
</dbReference>
<dbReference type="InterPro" id="IPR001128">
    <property type="entry name" value="Cyt_P450"/>
</dbReference>
<keyword evidence="3" id="KW-0479">Metal-binding</keyword>
<evidence type="ECO:0000313" key="5">
    <source>
        <dbReference type="EMBL" id="RYB94554.1"/>
    </source>
</evidence>
<proteinExistence type="inferred from homology"/>
<dbReference type="GO" id="GO:0004497">
    <property type="term" value="F:monooxygenase activity"/>
    <property type="evidence" value="ECO:0007669"/>
    <property type="project" value="UniProtKB-KW"/>
</dbReference>
<evidence type="ECO:0000256" key="3">
    <source>
        <dbReference type="RuleBase" id="RU000461"/>
    </source>
</evidence>
<keyword evidence="3" id="KW-0503">Monooxygenase</keyword>
<dbReference type="SUPFAM" id="SSF48264">
    <property type="entry name" value="Cytochrome P450"/>
    <property type="match status" value="1"/>
</dbReference>
<gene>
    <name evidence="5" type="ORF">EUA93_09485</name>
</gene>
<keyword evidence="3" id="KW-0560">Oxidoreductase</keyword>
<reference evidence="5 6" key="1">
    <citation type="submission" date="2019-01" db="EMBL/GenBank/DDBJ databases">
        <title>Novel species of Nocardioides.</title>
        <authorList>
            <person name="Liu Q."/>
            <person name="Xin Y.-H."/>
        </authorList>
    </citation>
    <scope>NUCLEOTIDE SEQUENCE [LARGE SCALE GENOMIC DNA]</scope>
    <source>
        <strain evidence="5 6">CGMCC 4.6882</strain>
    </source>
</reference>
<dbReference type="PANTHER" id="PTHR24305">
    <property type="entry name" value="CYTOCHROME P450"/>
    <property type="match status" value="1"/>
</dbReference>
<comment type="cofactor">
    <cofactor evidence="1">
        <name>heme</name>
        <dbReference type="ChEBI" id="CHEBI:30413"/>
    </cofactor>
</comment>
<dbReference type="Pfam" id="PF00067">
    <property type="entry name" value="p450"/>
    <property type="match status" value="1"/>
</dbReference>
<evidence type="ECO:0000256" key="1">
    <source>
        <dbReference type="ARBA" id="ARBA00001971"/>
    </source>
</evidence>
<keyword evidence="3" id="KW-0408">Iron</keyword>
<dbReference type="GO" id="GO:0016705">
    <property type="term" value="F:oxidoreductase activity, acting on paired donors, with incorporation or reduction of molecular oxygen"/>
    <property type="evidence" value="ECO:0007669"/>
    <property type="project" value="InterPro"/>
</dbReference>
<dbReference type="GO" id="GO:0020037">
    <property type="term" value="F:heme binding"/>
    <property type="evidence" value="ECO:0007669"/>
    <property type="project" value="InterPro"/>
</dbReference>
<feature type="compositionally biased region" description="Polar residues" evidence="4">
    <location>
        <begin position="62"/>
        <end position="71"/>
    </location>
</feature>
<accession>A0A4Q2S2G4</accession>
<dbReference type="PROSITE" id="PS00086">
    <property type="entry name" value="CYTOCHROME_P450"/>
    <property type="match status" value="1"/>
</dbReference>
<dbReference type="GO" id="GO:0005506">
    <property type="term" value="F:iron ion binding"/>
    <property type="evidence" value="ECO:0007669"/>
    <property type="project" value="InterPro"/>
</dbReference>
<dbReference type="InterPro" id="IPR050121">
    <property type="entry name" value="Cytochrome_P450_monoxygenase"/>
</dbReference>